<dbReference type="Gene3D" id="3.20.20.80">
    <property type="entry name" value="Glycosidases"/>
    <property type="match status" value="1"/>
</dbReference>
<dbReference type="Pfam" id="PF00150">
    <property type="entry name" value="Cellulase"/>
    <property type="match status" value="1"/>
</dbReference>
<keyword evidence="10" id="KW-1185">Reference proteome</keyword>
<reference evidence="9 10" key="1">
    <citation type="journal article" date="2010" name="Nat. Biotechnol.">
        <title>Genome sequence of the model mushroom Schizophyllum commune.</title>
        <authorList>
            <person name="Ohm R.A."/>
            <person name="de Jong J.F."/>
            <person name="Lugones L.G."/>
            <person name="Aerts A."/>
            <person name="Kothe E."/>
            <person name="Stajich J.E."/>
            <person name="de Vries R.P."/>
            <person name="Record E."/>
            <person name="Levasseur A."/>
            <person name="Baker S.E."/>
            <person name="Bartholomew K.A."/>
            <person name="Coutinho P.M."/>
            <person name="Erdmann S."/>
            <person name="Fowler T.J."/>
            <person name="Gathman A.C."/>
            <person name="Lombard V."/>
            <person name="Henrissat B."/>
            <person name="Knabe N."/>
            <person name="Kuees U."/>
            <person name="Lilly W.W."/>
            <person name="Lindquist E."/>
            <person name="Lucas S."/>
            <person name="Magnuson J.K."/>
            <person name="Piumi F."/>
            <person name="Raudaskoski M."/>
            <person name="Salamov A."/>
            <person name="Schmutz J."/>
            <person name="Schwarze F.W.M.R."/>
            <person name="vanKuyk P.A."/>
            <person name="Horton J.S."/>
            <person name="Grigoriev I.V."/>
            <person name="Woesten H.A.B."/>
        </authorList>
    </citation>
    <scope>NUCLEOTIDE SEQUENCE [LARGE SCALE GENOMIC DNA]</scope>
    <source>
        <strain evidence="10">H4-8 / FGSC 9210</strain>
    </source>
</reference>
<dbReference type="OrthoDB" id="5823761at2759"/>
<proteinExistence type="inferred from homology"/>
<evidence type="ECO:0000256" key="2">
    <source>
        <dbReference type="ARBA" id="ARBA00005641"/>
    </source>
</evidence>
<keyword evidence="5 6" id="KW-0326">Glycosidase</keyword>
<dbReference type="InterPro" id="IPR018087">
    <property type="entry name" value="Glyco_hydro_5_CS"/>
</dbReference>
<organism evidence="10">
    <name type="scientific">Schizophyllum commune (strain H4-8 / FGSC 9210)</name>
    <name type="common">Split gill fungus</name>
    <dbReference type="NCBI Taxonomy" id="578458"/>
    <lineage>
        <taxon>Eukaryota</taxon>
        <taxon>Fungi</taxon>
        <taxon>Dikarya</taxon>
        <taxon>Basidiomycota</taxon>
        <taxon>Agaricomycotina</taxon>
        <taxon>Agaricomycetes</taxon>
        <taxon>Agaricomycetidae</taxon>
        <taxon>Agaricales</taxon>
        <taxon>Schizophyllaceae</taxon>
        <taxon>Schizophyllum</taxon>
    </lineage>
</organism>
<dbReference type="Proteomes" id="UP000007431">
    <property type="component" value="Unassembled WGS sequence"/>
</dbReference>
<dbReference type="PANTHER" id="PTHR34142:SF5">
    <property type="entry name" value="CBM1 DOMAIN-CONTAINING PROTEIN"/>
    <property type="match status" value="1"/>
</dbReference>
<evidence type="ECO:0000256" key="7">
    <source>
        <dbReference type="SAM" id="SignalP"/>
    </source>
</evidence>
<accession>D8PRW7</accession>
<dbReference type="GeneID" id="9585088"/>
<evidence type="ECO:0000256" key="3">
    <source>
        <dbReference type="ARBA" id="ARBA00012601"/>
    </source>
</evidence>
<dbReference type="PANTHER" id="PTHR34142">
    <property type="entry name" value="ENDO-BETA-1,4-GLUCANASE A"/>
    <property type="match status" value="1"/>
</dbReference>
<evidence type="ECO:0000256" key="4">
    <source>
        <dbReference type="ARBA" id="ARBA00022801"/>
    </source>
</evidence>
<dbReference type="EMBL" id="GL377302">
    <property type="protein sequence ID" value="EFJ03886.1"/>
    <property type="molecule type" value="Genomic_DNA"/>
</dbReference>
<dbReference type="OMA" id="ARWYCAV"/>
<dbReference type="InParanoid" id="D8PRW7"/>
<dbReference type="SUPFAM" id="SSF51445">
    <property type="entry name" value="(Trans)glycosidases"/>
    <property type="match status" value="1"/>
</dbReference>
<dbReference type="RefSeq" id="XP_003038788.1">
    <property type="nucleotide sequence ID" value="XM_003038742.1"/>
</dbReference>
<comment type="similarity">
    <text evidence="2 6">Belongs to the glycosyl hydrolase 5 (cellulase A) family.</text>
</comment>
<dbReference type="GO" id="GO:0009251">
    <property type="term" value="P:glucan catabolic process"/>
    <property type="evidence" value="ECO:0007669"/>
    <property type="project" value="TreeGrafter"/>
</dbReference>
<protein>
    <recommendedName>
        <fullName evidence="3">cellulase</fullName>
        <ecNumber evidence="3">3.2.1.4</ecNumber>
    </recommendedName>
</protein>
<dbReference type="HOGENOM" id="CLU_029718_1_1_1"/>
<evidence type="ECO:0000313" key="10">
    <source>
        <dbReference type="Proteomes" id="UP000007431"/>
    </source>
</evidence>
<dbReference type="eggNOG" id="ENOG502QTP4">
    <property type="taxonomic scope" value="Eukaryota"/>
</dbReference>
<comment type="catalytic activity">
    <reaction evidence="1">
        <text>Endohydrolysis of (1-&gt;4)-beta-D-glucosidic linkages in cellulose, lichenin and cereal beta-D-glucans.</text>
        <dbReference type="EC" id="3.2.1.4"/>
    </reaction>
</comment>
<feature type="domain" description="Glycoside hydrolase family 5" evidence="8">
    <location>
        <begin position="54"/>
        <end position="301"/>
    </location>
</feature>
<dbReference type="KEGG" id="scm:SCHCO_02486071"/>
<dbReference type="VEuPathDB" id="FungiDB:SCHCODRAFT_02486071"/>
<gene>
    <name evidence="9" type="ORF">SCHCODRAFT_231640</name>
</gene>
<sequence length="335" mass="36224">MKCTLLIASVATAITVAKAIPFLGGVNTAGYDFSVYTDGSFEGPGTDPPSWQYQHFADEGVNIFRIPFAWQLMTPTVGSSIDEGFFQRYDATVQSALSASTSPYVILDLHNYARFNNAIVGQGGPANEDLASLWSQIAQRYADNEKIIFGIMNEPHDLNSVPDWVDTVQVVVNAIREAGATSQYILIPGSSWSSAAALPTEAGPLLVDVEDPASEDKSLLIFDVHKYLDSDNSGTHDDCVTNNIDTFQALVDFLKQNGNRQALLSESGGGNTDSCKQLFKEQLAFIKENSDTLVGFTAWSAGAFDSTYILTLTPNDDGTDQPLWTEAVVPNLPDA</sequence>
<feature type="chain" id="PRO_5003120224" description="cellulase" evidence="7">
    <location>
        <begin position="20"/>
        <end position="335"/>
    </location>
</feature>
<dbReference type="STRING" id="578458.D8PRW7"/>
<dbReference type="GO" id="GO:0008810">
    <property type="term" value="F:cellulase activity"/>
    <property type="evidence" value="ECO:0007669"/>
    <property type="project" value="UniProtKB-EC"/>
</dbReference>
<evidence type="ECO:0000259" key="8">
    <source>
        <dbReference type="Pfam" id="PF00150"/>
    </source>
</evidence>
<feature type="signal peptide" evidence="7">
    <location>
        <begin position="1"/>
        <end position="19"/>
    </location>
</feature>
<evidence type="ECO:0000256" key="1">
    <source>
        <dbReference type="ARBA" id="ARBA00000966"/>
    </source>
</evidence>
<evidence type="ECO:0000256" key="5">
    <source>
        <dbReference type="ARBA" id="ARBA00023295"/>
    </source>
</evidence>
<keyword evidence="4 6" id="KW-0378">Hydrolase</keyword>
<keyword evidence="7" id="KW-0732">Signal</keyword>
<dbReference type="InterPro" id="IPR017853">
    <property type="entry name" value="GH"/>
</dbReference>
<dbReference type="PROSITE" id="PS00659">
    <property type="entry name" value="GLYCOSYL_HYDROL_F5"/>
    <property type="match status" value="1"/>
</dbReference>
<name>D8PRW7_SCHCM</name>
<dbReference type="EC" id="3.2.1.4" evidence="3"/>
<evidence type="ECO:0000313" key="9">
    <source>
        <dbReference type="EMBL" id="EFJ03886.1"/>
    </source>
</evidence>
<dbReference type="InterPro" id="IPR001547">
    <property type="entry name" value="Glyco_hydro_5"/>
</dbReference>
<dbReference type="AlphaFoldDB" id="D8PRW7"/>
<evidence type="ECO:0000256" key="6">
    <source>
        <dbReference type="RuleBase" id="RU361153"/>
    </source>
</evidence>